<evidence type="ECO:0000313" key="4">
    <source>
        <dbReference type="Proteomes" id="UP000266552"/>
    </source>
</evidence>
<dbReference type="KEGG" id="plw:D5F53_11550"/>
<dbReference type="RefSeq" id="WP_119847808.1">
    <property type="nucleotide sequence ID" value="NZ_CP032412.1"/>
</dbReference>
<dbReference type="PANTHER" id="PTHR43364">
    <property type="entry name" value="NADH-SPECIFIC METHYLGLYOXAL REDUCTASE-RELATED"/>
    <property type="match status" value="1"/>
</dbReference>
<dbReference type="PROSITE" id="PS51257">
    <property type="entry name" value="PROKAR_LIPOPROTEIN"/>
    <property type="match status" value="1"/>
</dbReference>
<evidence type="ECO:0000313" key="3">
    <source>
        <dbReference type="EMBL" id="AYB43890.1"/>
    </source>
</evidence>
<accession>A0A385TH43</accession>
<dbReference type="GO" id="GO:0016491">
    <property type="term" value="F:oxidoreductase activity"/>
    <property type="evidence" value="ECO:0007669"/>
    <property type="project" value="UniProtKB-KW"/>
</dbReference>
<dbReference type="InterPro" id="IPR050523">
    <property type="entry name" value="AKR_Detox_Biosynth"/>
</dbReference>
<gene>
    <name evidence="3" type="ORF">D5F53_11550</name>
</gene>
<dbReference type="SUPFAM" id="SSF51430">
    <property type="entry name" value="NAD(P)-linked oxidoreductase"/>
    <property type="match status" value="1"/>
</dbReference>
<evidence type="ECO:0000256" key="1">
    <source>
        <dbReference type="ARBA" id="ARBA00023002"/>
    </source>
</evidence>
<dbReference type="AlphaFoldDB" id="A0A385TH43"/>
<dbReference type="Proteomes" id="UP000266552">
    <property type="component" value="Chromosome"/>
</dbReference>
<evidence type="ECO:0000259" key="2">
    <source>
        <dbReference type="Pfam" id="PF00248"/>
    </source>
</evidence>
<name>A0A385TH43_PAELA</name>
<dbReference type="GO" id="GO:0005829">
    <property type="term" value="C:cytosol"/>
    <property type="evidence" value="ECO:0007669"/>
    <property type="project" value="TreeGrafter"/>
</dbReference>
<keyword evidence="1" id="KW-0560">Oxidoreductase</keyword>
<proteinExistence type="predicted"/>
<dbReference type="Gene3D" id="3.20.20.100">
    <property type="entry name" value="NADP-dependent oxidoreductase domain"/>
    <property type="match status" value="1"/>
</dbReference>
<sequence>MDRTLGRSQIPVSPLGLGCWAMGGNFTLDGLSDGWGEVDERESVAGIHAALDRGVNFFDTADVYGTGHSERVLGRALKGRRHEAVIATKFGYTYDETTKEVFTRYNVTPDYIRYACERSLQRLDTDYIDLYQIHVGGLRLDEVETVIDALNGLRQEGLIRTYGWSTWDTANAELFAERSEAAAIQHVLNVLSDDKEMLSLCERYGLASINNTPLAMGLLSGKFNQDTRFSDQDVRGSGHDWVAYFKDGKAIPSFLAKLEAVREILTSEDRTLVQGALAWIWGRSRAAIPIPGFKTRRQAEELIGAIAFGPLTAGQMNEIEGILGSM</sequence>
<dbReference type="EMBL" id="CP032412">
    <property type="protein sequence ID" value="AYB43890.1"/>
    <property type="molecule type" value="Genomic_DNA"/>
</dbReference>
<dbReference type="PANTHER" id="PTHR43364:SF4">
    <property type="entry name" value="NAD(P)-LINKED OXIDOREDUCTASE SUPERFAMILY PROTEIN"/>
    <property type="match status" value="1"/>
</dbReference>
<keyword evidence="4" id="KW-1185">Reference proteome</keyword>
<dbReference type="InterPro" id="IPR036812">
    <property type="entry name" value="NAD(P)_OxRdtase_dom_sf"/>
</dbReference>
<reference evidence="3 4" key="1">
    <citation type="submission" date="2018-09" db="EMBL/GenBank/DDBJ databases">
        <title>Genome Sequence of Paenibacillus lautus Strain E7593-69, Azo Dye-Degrading Bacteria, Isolated from Commercial Tattoo Inks.</title>
        <authorList>
            <person name="Nho S.W."/>
            <person name="Kim S.-J."/>
            <person name="Kweon O."/>
            <person name="Cerniglia C.E."/>
        </authorList>
    </citation>
    <scope>NUCLEOTIDE SEQUENCE [LARGE SCALE GENOMIC DNA]</scope>
    <source>
        <strain evidence="3 4">E7593-69</strain>
    </source>
</reference>
<dbReference type="InterPro" id="IPR023210">
    <property type="entry name" value="NADP_OxRdtase_dom"/>
</dbReference>
<dbReference type="CDD" id="cd19086">
    <property type="entry name" value="AKR_AKR11C1"/>
    <property type="match status" value="1"/>
</dbReference>
<organism evidence="3 4">
    <name type="scientific">Paenibacillus lautus</name>
    <name type="common">Bacillus lautus</name>
    <dbReference type="NCBI Taxonomy" id="1401"/>
    <lineage>
        <taxon>Bacteria</taxon>
        <taxon>Bacillati</taxon>
        <taxon>Bacillota</taxon>
        <taxon>Bacilli</taxon>
        <taxon>Bacillales</taxon>
        <taxon>Paenibacillaceae</taxon>
        <taxon>Paenibacillus</taxon>
    </lineage>
</organism>
<dbReference type="Pfam" id="PF00248">
    <property type="entry name" value="Aldo_ket_red"/>
    <property type="match status" value="1"/>
</dbReference>
<feature type="domain" description="NADP-dependent oxidoreductase" evidence="2">
    <location>
        <begin position="26"/>
        <end position="322"/>
    </location>
</feature>
<protein>
    <submittedName>
        <fullName evidence="3">Aldo/keto reductase</fullName>
    </submittedName>
</protein>